<gene>
    <name evidence="1" type="ORF">Ciccas_014300</name>
</gene>
<name>A0ABD2PIJ9_9PLAT</name>
<accession>A0ABD2PIJ9</accession>
<protein>
    <submittedName>
        <fullName evidence="1">Uncharacterized protein</fullName>
    </submittedName>
</protein>
<sequence>MLDEHRYQNPYLDGHSAYSRYPITRLNARSSSPSVITKAYRPQSANDCIEIEIEAPVRFKHYSRGRDRISRSRYNNGTYDGTYHRHGNSLARVESIDVERDSASNYLRYVISRRLPKNLRLLQEQKTDSLIADPFKTYRYLIVFAHEPFDLDPANRSNFAVFQVGLPISNHIF</sequence>
<dbReference type="EMBL" id="JBJKFK010008029">
    <property type="protein sequence ID" value="KAL3307193.1"/>
    <property type="molecule type" value="Genomic_DNA"/>
</dbReference>
<proteinExistence type="predicted"/>
<evidence type="ECO:0000313" key="2">
    <source>
        <dbReference type="Proteomes" id="UP001626550"/>
    </source>
</evidence>
<reference evidence="1 2" key="1">
    <citation type="submission" date="2024-11" db="EMBL/GenBank/DDBJ databases">
        <title>Adaptive evolution of stress response genes in parasites aligns with host niche diversity.</title>
        <authorList>
            <person name="Hahn C."/>
            <person name="Resl P."/>
        </authorList>
    </citation>
    <scope>NUCLEOTIDE SEQUENCE [LARGE SCALE GENOMIC DNA]</scope>
    <source>
        <strain evidence="1">EGGRZ-B1_66</strain>
        <tissue evidence="1">Body</tissue>
    </source>
</reference>
<dbReference type="Proteomes" id="UP001626550">
    <property type="component" value="Unassembled WGS sequence"/>
</dbReference>
<keyword evidence="2" id="KW-1185">Reference proteome</keyword>
<organism evidence="1 2">
    <name type="scientific">Cichlidogyrus casuarinus</name>
    <dbReference type="NCBI Taxonomy" id="1844966"/>
    <lineage>
        <taxon>Eukaryota</taxon>
        <taxon>Metazoa</taxon>
        <taxon>Spiralia</taxon>
        <taxon>Lophotrochozoa</taxon>
        <taxon>Platyhelminthes</taxon>
        <taxon>Monogenea</taxon>
        <taxon>Monopisthocotylea</taxon>
        <taxon>Dactylogyridea</taxon>
        <taxon>Ancyrocephalidae</taxon>
        <taxon>Cichlidogyrus</taxon>
    </lineage>
</organism>
<dbReference type="AlphaFoldDB" id="A0ABD2PIJ9"/>
<comment type="caution">
    <text evidence="1">The sequence shown here is derived from an EMBL/GenBank/DDBJ whole genome shotgun (WGS) entry which is preliminary data.</text>
</comment>
<evidence type="ECO:0000313" key="1">
    <source>
        <dbReference type="EMBL" id="KAL3307193.1"/>
    </source>
</evidence>